<protein>
    <recommendedName>
        <fullName evidence="5">Tyr recombinase domain-containing protein</fullName>
    </recommendedName>
</protein>
<keyword evidence="4" id="KW-1185">Reference proteome</keyword>
<gene>
    <name evidence="3" type="ORF">M2283_009157</name>
</gene>
<dbReference type="RefSeq" id="WP_280882502.1">
    <property type="nucleotide sequence ID" value="NZ_JARXVH010000026.1"/>
</dbReference>
<comment type="caution">
    <text evidence="3">The sequence shown here is derived from an EMBL/GenBank/DDBJ whole genome shotgun (WGS) entry which is preliminary data.</text>
</comment>
<evidence type="ECO:0000313" key="4">
    <source>
        <dbReference type="Proteomes" id="UP001160499"/>
    </source>
</evidence>
<organism evidence="3 4">
    <name type="scientific">Streptomyces pseudovenezuelae</name>
    <dbReference type="NCBI Taxonomy" id="67350"/>
    <lineage>
        <taxon>Bacteria</taxon>
        <taxon>Bacillati</taxon>
        <taxon>Actinomycetota</taxon>
        <taxon>Actinomycetes</taxon>
        <taxon>Kitasatosporales</taxon>
        <taxon>Streptomycetaceae</taxon>
        <taxon>Streptomyces</taxon>
        <taxon>Streptomyces aurantiacus group</taxon>
    </lineage>
</organism>
<feature type="compositionally biased region" description="Low complexity" evidence="2">
    <location>
        <begin position="106"/>
        <end position="119"/>
    </location>
</feature>
<proteinExistence type="predicted"/>
<evidence type="ECO:0000256" key="1">
    <source>
        <dbReference type="ARBA" id="ARBA00023172"/>
    </source>
</evidence>
<sequence>MREWVAAIPLLLSDDLDEQGNRLPFVRSLIFPYALRHAYAQCHADAGVPIDVLEEFMDHRSVVTTMSYYQVSLKRKREAISTMRKHTIDRSGHPAPFTSTTDYEASRSPSRSATAASPRQGRDTGVAEGVAAAHLQITDGQFVQSPVLLARPARESVQCQVGAGGQAGSGDPHRERQVPAQFCDVPR</sequence>
<dbReference type="InterPro" id="IPR013762">
    <property type="entry name" value="Integrase-like_cat_sf"/>
</dbReference>
<evidence type="ECO:0000256" key="2">
    <source>
        <dbReference type="SAM" id="MobiDB-lite"/>
    </source>
</evidence>
<dbReference type="Gene3D" id="1.10.443.10">
    <property type="entry name" value="Intergrase catalytic core"/>
    <property type="match status" value="1"/>
</dbReference>
<dbReference type="SUPFAM" id="SSF56349">
    <property type="entry name" value="DNA breaking-rejoining enzymes"/>
    <property type="match status" value="1"/>
</dbReference>
<dbReference type="Proteomes" id="UP001160499">
    <property type="component" value="Unassembled WGS sequence"/>
</dbReference>
<name>A0ABT6LZS9_9ACTN</name>
<feature type="region of interest" description="Disordered" evidence="2">
    <location>
        <begin position="157"/>
        <end position="187"/>
    </location>
</feature>
<feature type="region of interest" description="Disordered" evidence="2">
    <location>
        <begin position="84"/>
        <end position="126"/>
    </location>
</feature>
<accession>A0ABT6LZS9</accession>
<evidence type="ECO:0000313" key="3">
    <source>
        <dbReference type="EMBL" id="MDH6221810.1"/>
    </source>
</evidence>
<evidence type="ECO:0008006" key="5">
    <source>
        <dbReference type="Google" id="ProtNLM"/>
    </source>
</evidence>
<dbReference type="EMBL" id="JARXVH010000026">
    <property type="protein sequence ID" value="MDH6221810.1"/>
    <property type="molecule type" value="Genomic_DNA"/>
</dbReference>
<reference evidence="3 4" key="1">
    <citation type="submission" date="2023-04" db="EMBL/GenBank/DDBJ databases">
        <title>Forest soil microbial communities from Buena Vista Peninsula, Colon Province, Panama.</title>
        <authorList>
            <person name="Bouskill N."/>
        </authorList>
    </citation>
    <scope>NUCLEOTIDE SEQUENCE [LARGE SCALE GENOMIC DNA]</scope>
    <source>
        <strain evidence="3 4">GGS1</strain>
    </source>
</reference>
<dbReference type="InterPro" id="IPR011010">
    <property type="entry name" value="DNA_brk_join_enz"/>
</dbReference>
<keyword evidence="1" id="KW-0233">DNA recombination</keyword>